<dbReference type="GO" id="GO:0008237">
    <property type="term" value="F:metallopeptidase activity"/>
    <property type="evidence" value="ECO:0007669"/>
    <property type="project" value="UniProtKB-KW"/>
</dbReference>
<evidence type="ECO:0000259" key="8">
    <source>
        <dbReference type="Pfam" id="PF01435"/>
    </source>
</evidence>
<evidence type="ECO:0000313" key="10">
    <source>
        <dbReference type="Proteomes" id="UP001060414"/>
    </source>
</evidence>
<reference evidence="9" key="1">
    <citation type="journal article" date="2022" name="Environ. Microbiol.">
        <title>Geoalkalibacter halelectricus SAP #1 sp. nov. possessing extracellular electron transfer and mineral#reducing capabilities from a haloalkaline environment.</title>
        <authorList>
            <person name="Yadav S."/>
            <person name="Singh R."/>
            <person name="Sundharam S.S."/>
            <person name="Chaudhary S."/>
            <person name="Krishnamurthi S."/>
            <person name="Patil S.A."/>
        </authorList>
    </citation>
    <scope>NUCLEOTIDE SEQUENCE</scope>
    <source>
        <strain evidence="9">SAP-1</strain>
    </source>
</reference>
<dbReference type="CDD" id="cd07333">
    <property type="entry name" value="M48C_bepA_like"/>
    <property type="match status" value="1"/>
</dbReference>
<dbReference type="Gene3D" id="3.30.2010.10">
    <property type="entry name" value="Metalloproteases ('zincins'), catalytic domain"/>
    <property type="match status" value="1"/>
</dbReference>
<sequence length="436" mass="47771">MTAQNHTRLIVILLALVWLVGCAVNPVTGRKELALFQISEEEEITIGQRTFPQVLQQMGGIYPDEALNAYVERVGERVARYSHRPDLPYQFAVINNSAPNAFALPGGPIAITRGLLVVMNNEAQLASVLGHEVGHVTARHSVAGMQRGALLGVGVAVISGVAGDAAHGPLSQQVAQLAATLVDNTYSREQEREADRLGIDYMVRAGYDPQGAVQLQEIFYRELEGGAQPSWVGGLFRTHPFSRDRMLDNQRYIETTYGQATAAAGFVLNAREFQQATAALRQKQQGFQLYEEGRQLEARNQLPQAIATYQRALEAAPNESLILTRLGLALLKAEDMVPARRNLQRAVDLDGNYYESRMGLGFVLLERGENAAAVQHLEKSMELLPTLQGGYLLAEGYEKTGERQKAIALYRSIVEADPGGRLGQAAAQRLRALEGR</sequence>
<comment type="similarity">
    <text evidence="7">Belongs to the peptidase M48 family.</text>
</comment>
<dbReference type="PROSITE" id="PS50005">
    <property type="entry name" value="TPR"/>
    <property type="match status" value="2"/>
</dbReference>
<evidence type="ECO:0000256" key="4">
    <source>
        <dbReference type="ARBA" id="ARBA00022833"/>
    </source>
</evidence>
<proteinExistence type="inferred from homology"/>
<evidence type="ECO:0000256" key="1">
    <source>
        <dbReference type="ARBA" id="ARBA00022670"/>
    </source>
</evidence>
<keyword evidence="2" id="KW-0479">Metal-binding</keyword>
<evidence type="ECO:0000256" key="3">
    <source>
        <dbReference type="ARBA" id="ARBA00022801"/>
    </source>
</evidence>
<dbReference type="PANTHER" id="PTHR22726:SF1">
    <property type="entry name" value="METALLOENDOPEPTIDASE OMA1, MITOCHONDRIAL"/>
    <property type="match status" value="1"/>
</dbReference>
<dbReference type="EMBL" id="CP092109">
    <property type="protein sequence ID" value="UWZ78569.1"/>
    <property type="molecule type" value="Genomic_DNA"/>
</dbReference>
<dbReference type="EC" id="3.4.24.-" evidence="9"/>
<protein>
    <submittedName>
        <fullName evidence="9">M48 family metalloprotease</fullName>
        <ecNumber evidence="9">3.4.24.-</ecNumber>
    </submittedName>
</protein>
<keyword evidence="4 7" id="KW-0862">Zinc</keyword>
<comment type="cofactor">
    <cofactor evidence="7">
        <name>Zn(2+)</name>
        <dbReference type="ChEBI" id="CHEBI:29105"/>
    </cofactor>
    <text evidence="7">Binds 1 zinc ion per subunit.</text>
</comment>
<gene>
    <name evidence="9" type="ORF">L9S41_12880</name>
</gene>
<name>A0ABY5ZJD1_9BACT</name>
<dbReference type="Pfam" id="PF01435">
    <property type="entry name" value="Peptidase_M48"/>
    <property type="match status" value="1"/>
</dbReference>
<accession>A0ABY5ZJD1</accession>
<evidence type="ECO:0000256" key="7">
    <source>
        <dbReference type="RuleBase" id="RU003983"/>
    </source>
</evidence>
<keyword evidence="10" id="KW-1185">Reference proteome</keyword>
<dbReference type="Proteomes" id="UP001060414">
    <property type="component" value="Chromosome"/>
</dbReference>
<dbReference type="SUPFAM" id="SSF48452">
    <property type="entry name" value="TPR-like"/>
    <property type="match status" value="1"/>
</dbReference>
<dbReference type="Pfam" id="PF13176">
    <property type="entry name" value="TPR_7"/>
    <property type="match status" value="1"/>
</dbReference>
<dbReference type="PANTHER" id="PTHR22726">
    <property type="entry name" value="METALLOENDOPEPTIDASE OMA1"/>
    <property type="match status" value="1"/>
</dbReference>
<feature type="domain" description="Peptidase M48" evidence="8">
    <location>
        <begin position="67"/>
        <end position="246"/>
    </location>
</feature>
<evidence type="ECO:0000256" key="2">
    <source>
        <dbReference type="ARBA" id="ARBA00022723"/>
    </source>
</evidence>
<dbReference type="InterPro" id="IPR011990">
    <property type="entry name" value="TPR-like_helical_dom_sf"/>
</dbReference>
<keyword evidence="6" id="KW-0802">TPR repeat</keyword>
<dbReference type="InterPro" id="IPR001915">
    <property type="entry name" value="Peptidase_M48"/>
</dbReference>
<feature type="repeat" description="TPR" evidence="6">
    <location>
        <begin position="286"/>
        <end position="319"/>
    </location>
</feature>
<organism evidence="9 10">
    <name type="scientific">Geoalkalibacter halelectricus</name>
    <dbReference type="NCBI Taxonomy" id="2847045"/>
    <lineage>
        <taxon>Bacteria</taxon>
        <taxon>Pseudomonadati</taxon>
        <taxon>Thermodesulfobacteriota</taxon>
        <taxon>Desulfuromonadia</taxon>
        <taxon>Desulfuromonadales</taxon>
        <taxon>Geoalkalibacteraceae</taxon>
        <taxon>Geoalkalibacter</taxon>
    </lineage>
</organism>
<evidence type="ECO:0000256" key="5">
    <source>
        <dbReference type="ARBA" id="ARBA00023049"/>
    </source>
</evidence>
<dbReference type="RefSeq" id="WP_260746923.1">
    <property type="nucleotide sequence ID" value="NZ_CP092109.1"/>
</dbReference>
<keyword evidence="3 7" id="KW-0378">Hydrolase</keyword>
<dbReference type="InterPro" id="IPR019734">
    <property type="entry name" value="TPR_rpt"/>
</dbReference>
<dbReference type="InterPro" id="IPR051156">
    <property type="entry name" value="Mito/Outer_Membr_Metalloprot"/>
</dbReference>
<evidence type="ECO:0000256" key="6">
    <source>
        <dbReference type="PROSITE-ProRule" id="PRU00339"/>
    </source>
</evidence>
<evidence type="ECO:0000313" key="9">
    <source>
        <dbReference type="EMBL" id="UWZ78569.1"/>
    </source>
</evidence>
<keyword evidence="1 7" id="KW-0645">Protease</keyword>
<dbReference type="SMART" id="SM00028">
    <property type="entry name" value="TPR"/>
    <property type="match status" value="4"/>
</dbReference>
<feature type="repeat" description="TPR" evidence="6">
    <location>
        <begin position="354"/>
        <end position="387"/>
    </location>
</feature>
<dbReference type="Gene3D" id="1.25.40.10">
    <property type="entry name" value="Tetratricopeptide repeat domain"/>
    <property type="match status" value="1"/>
</dbReference>
<keyword evidence="5 7" id="KW-0482">Metalloprotease</keyword>